<gene>
    <name evidence="7" type="ORF">K466DRAFT_503914</name>
</gene>
<keyword evidence="4" id="KW-0472">Membrane</keyword>
<dbReference type="InterPro" id="IPR045119">
    <property type="entry name" value="SUN1-5"/>
</dbReference>
<feature type="chain" id="PRO_5022833684" description="SUN domain-containing protein" evidence="5">
    <location>
        <begin position="16"/>
        <end position="269"/>
    </location>
</feature>
<feature type="signal peptide" evidence="5">
    <location>
        <begin position="1"/>
        <end position="15"/>
    </location>
</feature>
<sequence length="269" mass="29415">MFFTLLAICLPRSWFDLTNVSDIRVPGGHAFEVIHSLLHPSPYVDRSQAHDLPGTCSPQDIDIAIQASIRKALRGPVLLRDFALRADGGKILPGLTTAVHTDPSAPDQQTFGPEVIIDDLTAIGRCWSAVVPSQVGLSIPALIHPTNVTIDHIPRELAADIGRAPRRMTLWGVVDGKPNHARYKSVIAARARRTPTAPLLTSGHVFLSIASFKYDIAAESHIQTFPVSQDVVESRMNFGVFVLEIMDDWGAPEVCLYRVRIHGIPATLD</sequence>
<evidence type="ECO:0000259" key="6">
    <source>
        <dbReference type="PROSITE" id="PS51469"/>
    </source>
</evidence>
<dbReference type="InterPro" id="IPR012919">
    <property type="entry name" value="SUN_dom"/>
</dbReference>
<keyword evidence="8" id="KW-1185">Reference proteome</keyword>
<evidence type="ECO:0000256" key="3">
    <source>
        <dbReference type="ARBA" id="ARBA00022989"/>
    </source>
</evidence>
<dbReference type="PANTHER" id="PTHR12911:SF8">
    <property type="entry name" value="KLAROID PROTEIN-RELATED"/>
    <property type="match status" value="1"/>
</dbReference>
<dbReference type="InParanoid" id="A0A5C3NSY0"/>
<keyword evidence="3" id="KW-1133">Transmembrane helix</keyword>
<dbReference type="GO" id="GO:0043495">
    <property type="term" value="F:protein-membrane adaptor activity"/>
    <property type="evidence" value="ECO:0007669"/>
    <property type="project" value="TreeGrafter"/>
</dbReference>
<evidence type="ECO:0000256" key="2">
    <source>
        <dbReference type="ARBA" id="ARBA00022692"/>
    </source>
</evidence>
<evidence type="ECO:0000256" key="1">
    <source>
        <dbReference type="ARBA" id="ARBA00004370"/>
    </source>
</evidence>
<dbReference type="GO" id="GO:0034993">
    <property type="term" value="C:meiotic nuclear membrane microtubule tethering complex"/>
    <property type="evidence" value="ECO:0007669"/>
    <property type="project" value="TreeGrafter"/>
</dbReference>
<name>A0A5C3NSY0_9APHY</name>
<evidence type="ECO:0000256" key="4">
    <source>
        <dbReference type="ARBA" id="ARBA00023136"/>
    </source>
</evidence>
<accession>A0A5C3NSY0</accession>
<evidence type="ECO:0000256" key="5">
    <source>
        <dbReference type="SAM" id="SignalP"/>
    </source>
</evidence>
<evidence type="ECO:0000313" key="8">
    <source>
        <dbReference type="Proteomes" id="UP000308197"/>
    </source>
</evidence>
<dbReference type="PANTHER" id="PTHR12911">
    <property type="entry name" value="SAD1/UNC-84-LIKE PROTEIN-RELATED"/>
    <property type="match status" value="1"/>
</dbReference>
<feature type="domain" description="SUN" evidence="6">
    <location>
        <begin position="66"/>
        <end position="266"/>
    </location>
</feature>
<evidence type="ECO:0000313" key="7">
    <source>
        <dbReference type="EMBL" id="TFK80425.1"/>
    </source>
</evidence>
<protein>
    <recommendedName>
        <fullName evidence="6">SUN domain-containing protein</fullName>
    </recommendedName>
</protein>
<keyword evidence="5" id="KW-0732">Signal</keyword>
<proteinExistence type="predicted"/>
<dbReference type="Pfam" id="PF07738">
    <property type="entry name" value="Sad1_UNC"/>
    <property type="match status" value="1"/>
</dbReference>
<dbReference type="EMBL" id="ML211775">
    <property type="protein sequence ID" value="TFK80425.1"/>
    <property type="molecule type" value="Genomic_DNA"/>
</dbReference>
<keyword evidence="2" id="KW-0812">Transmembrane</keyword>
<reference evidence="7 8" key="1">
    <citation type="journal article" date="2019" name="Nat. Ecol. Evol.">
        <title>Megaphylogeny resolves global patterns of mushroom evolution.</title>
        <authorList>
            <person name="Varga T."/>
            <person name="Krizsan K."/>
            <person name="Foldi C."/>
            <person name="Dima B."/>
            <person name="Sanchez-Garcia M."/>
            <person name="Sanchez-Ramirez S."/>
            <person name="Szollosi G.J."/>
            <person name="Szarkandi J.G."/>
            <person name="Papp V."/>
            <person name="Albert L."/>
            <person name="Andreopoulos W."/>
            <person name="Angelini C."/>
            <person name="Antonin V."/>
            <person name="Barry K.W."/>
            <person name="Bougher N.L."/>
            <person name="Buchanan P."/>
            <person name="Buyck B."/>
            <person name="Bense V."/>
            <person name="Catcheside P."/>
            <person name="Chovatia M."/>
            <person name="Cooper J."/>
            <person name="Damon W."/>
            <person name="Desjardin D."/>
            <person name="Finy P."/>
            <person name="Geml J."/>
            <person name="Haridas S."/>
            <person name="Hughes K."/>
            <person name="Justo A."/>
            <person name="Karasinski D."/>
            <person name="Kautmanova I."/>
            <person name="Kiss B."/>
            <person name="Kocsube S."/>
            <person name="Kotiranta H."/>
            <person name="LaButti K.M."/>
            <person name="Lechner B.E."/>
            <person name="Liimatainen K."/>
            <person name="Lipzen A."/>
            <person name="Lukacs Z."/>
            <person name="Mihaltcheva S."/>
            <person name="Morgado L.N."/>
            <person name="Niskanen T."/>
            <person name="Noordeloos M.E."/>
            <person name="Ohm R.A."/>
            <person name="Ortiz-Santana B."/>
            <person name="Ovrebo C."/>
            <person name="Racz N."/>
            <person name="Riley R."/>
            <person name="Savchenko A."/>
            <person name="Shiryaev A."/>
            <person name="Soop K."/>
            <person name="Spirin V."/>
            <person name="Szebenyi C."/>
            <person name="Tomsovsky M."/>
            <person name="Tulloss R.E."/>
            <person name="Uehling J."/>
            <person name="Grigoriev I.V."/>
            <person name="Vagvolgyi C."/>
            <person name="Papp T."/>
            <person name="Martin F.M."/>
            <person name="Miettinen O."/>
            <person name="Hibbett D.S."/>
            <person name="Nagy L.G."/>
        </authorList>
    </citation>
    <scope>NUCLEOTIDE SEQUENCE [LARGE SCALE GENOMIC DNA]</scope>
    <source>
        <strain evidence="7 8">HHB13444</strain>
    </source>
</reference>
<dbReference type="AlphaFoldDB" id="A0A5C3NSY0"/>
<organism evidence="7 8">
    <name type="scientific">Polyporus arcularius HHB13444</name>
    <dbReference type="NCBI Taxonomy" id="1314778"/>
    <lineage>
        <taxon>Eukaryota</taxon>
        <taxon>Fungi</taxon>
        <taxon>Dikarya</taxon>
        <taxon>Basidiomycota</taxon>
        <taxon>Agaricomycotina</taxon>
        <taxon>Agaricomycetes</taxon>
        <taxon>Polyporales</taxon>
        <taxon>Polyporaceae</taxon>
        <taxon>Polyporus</taxon>
    </lineage>
</organism>
<dbReference type="Gene3D" id="2.60.120.260">
    <property type="entry name" value="Galactose-binding domain-like"/>
    <property type="match status" value="1"/>
</dbReference>
<dbReference type="PROSITE" id="PS51469">
    <property type="entry name" value="SUN"/>
    <property type="match status" value="1"/>
</dbReference>
<dbReference type="Proteomes" id="UP000308197">
    <property type="component" value="Unassembled WGS sequence"/>
</dbReference>
<dbReference type="STRING" id="1314778.A0A5C3NSY0"/>
<comment type="subcellular location">
    <subcellularLocation>
        <location evidence="1">Membrane</location>
    </subcellularLocation>
</comment>